<sequence>MSPLPGTVAGVRAWEIVVGGVAGALTCWFILVGALLLGRPRGGALPEALRLLPDLLRLVGRLARDRSLPAGVRGRLLLLGGYLAMPFDLVPDFVPIVGYADDAVIVALTLRSVARRAGTQALRRHWPGTDTGFEALCRLVRLPADGSPPPPPTRSWWVDGGLLAGFIGLTIALSGGAFLGVDVGVDNWCRAHRPAALYWLARGGFLLGQGTPLAVVVFGLAVLLGWRRRSVRPVLPVLAAEVLTAVVVLVLKTSLHRAPPNNQHHVAHPERLFSDPLSQSYPSGHMVVAIVWYGILALLLAGLLDVRWRRAVRVVPPVILLVVTIYLSFHWVTDSVAGLMLGLLLYRLLVRVFHDRGNFFVPWPGKGSAITREEPARCPRA</sequence>
<keyword evidence="8" id="KW-1185">Reference proteome</keyword>
<feature type="transmembrane region" description="Helical" evidence="5">
    <location>
        <begin position="16"/>
        <end position="37"/>
    </location>
</feature>
<feature type="transmembrane region" description="Helical" evidence="5">
    <location>
        <begin position="311"/>
        <end position="329"/>
    </location>
</feature>
<evidence type="ECO:0000256" key="5">
    <source>
        <dbReference type="SAM" id="Phobius"/>
    </source>
</evidence>
<evidence type="ECO:0000256" key="4">
    <source>
        <dbReference type="ARBA" id="ARBA00023136"/>
    </source>
</evidence>
<comment type="subcellular location">
    <subcellularLocation>
        <location evidence="1">Endomembrane system</location>
        <topology evidence="1">Multi-pass membrane protein</topology>
    </subcellularLocation>
</comment>
<feature type="transmembrane region" description="Helical" evidence="5">
    <location>
        <begin position="199"/>
        <end position="226"/>
    </location>
</feature>
<evidence type="ECO:0000313" key="8">
    <source>
        <dbReference type="Proteomes" id="UP000722989"/>
    </source>
</evidence>
<comment type="caution">
    <text evidence="7">The sequence shown here is derived from an EMBL/GenBank/DDBJ whole genome shotgun (WGS) entry which is preliminary data.</text>
</comment>
<dbReference type="EMBL" id="JAATVY010000033">
    <property type="protein sequence ID" value="NJC73613.1"/>
    <property type="molecule type" value="Genomic_DNA"/>
</dbReference>
<dbReference type="Pfam" id="PF01569">
    <property type="entry name" value="PAP2"/>
    <property type="match status" value="1"/>
</dbReference>
<keyword evidence="3 5" id="KW-1133">Transmembrane helix</keyword>
<feature type="domain" description="Phosphatidic acid phosphatase type 2/haloperoxidase" evidence="6">
    <location>
        <begin position="234"/>
        <end position="350"/>
    </location>
</feature>
<dbReference type="Pfam" id="PF06803">
    <property type="entry name" value="DUF1232"/>
    <property type="match status" value="1"/>
</dbReference>
<feature type="transmembrane region" description="Helical" evidence="5">
    <location>
        <begin position="233"/>
        <end position="251"/>
    </location>
</feature>
<accession>A0ABX0Y872</accession>
<proteinExistence type="predicted"/>
<reference evidence="7 8" key="1">
    <citation type="submission" date="2020-03" db="EMBL/GenBank/DDBJ databases">
        <title>WGS of the type strain of Planosporangium spp.</title>
        <authorList>
            <person name="Thawai C."/>
        </authorList>
    </citation>
    <scope>NUCLEOTIDE SEQUENCE [LARGE SCALE GENOMIC DNA]</scope>
    <source>
        <strain evidence="7 8">TBRC 5610</strain>
    </source>
</reference>
<keyword evidence="2 5" id="KW-0812">Transmembrane</keyword>
<evidence type="ECO:0000256" key="3">
    <source>
        <dbReference type="ARBA" id="ARBA00022989"/>
    </source>
</evidence>
<dbReference type="SMART" id="SM00014">
    <property type="entry name" value="acidPPc"/>
    <property type="match status" value="1"/>
</dbReference>
<evidence type="ECO:0000259" key="6">
    <source>
        <dbReference type="SMART" id="SM00014"/>
    </source>
</evidence>
<dbReference type="InterPro" id="IPR000326">
    <property type="entry name" value="PAP2/HPO"/>
</dbReference>
<feature type="transmembrane region" description="Helical" evidence="5">
    <location>
        <begin position="156"/>
        <end position="179"/>
    </location>
</feature>
<dbReference type="SUPFAM" id="SSF48317">
    <property type="entry name" value="Acid phosphatase/Vanadium-dependent haloperoxidase"/>
    <property type="match status" value="1"/>
</dbReference>
<dbReference type="InterPro" id="IPR036938">
    <property type="entry name" value="PAP2/HPO_sf"/>
</dbReference>
<gene>
    <name evidence="7" type="ORF">HC031_28375</name>
</gene>
<dbReference type="Proteomes" id="UP000722989">
    <property type="component" value="Unassembled WGS sequence"/>
</dbReference>
<dbReference type="Gene3D" id="1.20.144.10">
    <property type="entry name" value="Phosphatidic acid phosphatase type 2/haloperoxidase"/>
    <property type="match status" value="1"/>
</dbReference>
<name>A0ABX0Y872_9ACTN</name>
<evidence type="ECO:0000313" key="7">
    <source>
        <dbReference type="EMBL" id="NJC73613.1"/>
    </source>
</evidence>
<dbReference type="InterPro" id="IPR010652">
    <property type="entry name" value="DUF1232"/>
</dbReference>
<keyword evidence="4 5" id="KW-0472">Membrane</keyword>
<evidence type="ECO:0000256" key="1">
    <source>
        <dbReference type="ARBA" id="ARBA00004127"/>
    </source>
</evidence>
<organism evidence="7 8">
    <name type="scientific">Planosporangium thailandense</name>
    <dbReference type="NCBI Taxonomy" id="765197"/>
    <lineage>
        <taxon>Bacteria</taxon>
        <taxon>Bacillati</taxon>
        <taxon>Actinomycetota</taxon>
        <taxon>Actinomycetes</taxon>
        <taxon>Micromonosporales</taxon>
        <taxon>Micromonosporaceae</taxon>
        <taxon>Planosporangium</taxon>
    </lineage>
</organism>
<evidence type="ECO:0000256" key="2">
    <source>
        <dbReference type="ARBA" id="ARBA00022692"/>
    </source>
</evidence>
<feature type="transmembrane region" description="Helical" evidence="5">
    <location>
        <begin position="284"/>
        <end position="304"/>
    </location>
</feature>
<protein>
    <submittedName>
        <fullName evidence="7">Phosphatase PAP2 family protein</fullName>
    </submittedName>
</protein>